<evidence type="ECO:0000313" key="3">
    <source>
        <dbReference type="Proteomes" id="UP000189704"/>
    </source>
</evidence>
<evidence type="ECO:0000256" key="2">
    <source>
        <dbReference type="SAM" id="MobiDB-lite"/>
    </source>
</evidence>
<dbReference type="STRING" id="1868482.ENSTSYP00000028860"/>
<accession>A0A3Q0E0V5</accession>
<keyword evidence="1" id="KW-0677">Repeat</keyword>
<sequence>MAHSQETCFPFGSTENLWEETLIEKVEDSGNEVGEWERPWNAGTSAPGSHSEAKQPKKTKKSTKDDKPQKKGKPTSTPPISKAKAEAETLDPVETQAADKADVKEKQSPPNQKKLPNNDMTVLKIQAWWRGTLVRRTLLHAALCAWIIQCWWRLILSRLLEKRRRVVLENFSRKEWAAVTLQSWARMWRIRRRYCQVLNAVRIIQAYWRCHSCATRGLIKGHYRVTANQLHLELEILLGSGPCIVTECIPLPIKH</sequence>
<feature type="compositionally biased region" description="Basic and acidic residues" evidence="2">
    <location>
        <begin position="97"/>
        <end position="107"/>
    </location>
</feature>
<dbReference type="FunFam" id="1.20.5.190:FF:000015">
    <property type="entry name" value="IQ motif containing F5"/>
    <property type="match status" value="1"/>
</dbReference>
<dbReference type="Gene3D" id="1.20.5.190">
    <property type="match status" value="2"/>
</dbReference>
<evidence type="ECO:0000313" key="4">
    <source>
        <dbReference type="RefSeq" id="XP_021567880.1"/>
    </source>
</evidence>
<dbReference type="Pfam" id="PF00612">
    <property type="entry name" value="IQ"/>
    <property type="match status" value="2"/>
</dbReference>
<organism evidence="3 4">
    <name type="scientific">Carlito syrichta</name>
    <name type="common">Philippine tarsier</name>
    <name type="synonym">Tarsius syrichta</name>
    <dbReference type="NCBI Taxonomy" id="1868482"/>
    <lineage>
        <taxon>Eukaryota</taxon>
        <taxon>Metazoa</taxon>
        <taxon>Chordata</taxon>
        <taxon>Craniata</taxon>
        <taxon>Vertebrata</taxon>
        <taxon>Euteleostomi</taxon>
        <taxon>Mammalia</taxon>
        <taxon>Eutheria</taxon>
        <taxon>Euarchontoglires</taxon>
        <taxon>Primates</taxon>
        <taxon>Haplorrhini</taxon>
        <taxon>Tarsiiformes</taxon>
        <taxon>Tarsiidae</taxon>
        <taxon>Carlito</taxon>
    </lineage>
</organism>
<dbReference type="InterPro" id="IPR000048">
    <property type="entry name" value="IQ_motif_EF-hand-BS"/>
</dbReference>
<proteinExistence type="predicted"/>
<evidence type="ECO:0000256" key="1">
    <source>
        <dbReference type="ARBA" id="ARBA00022737"/>
    </source>
</evidence>
<dbReference type="OrthoDB" id="9803391at2759"/>
<dbReference type="RefSeq" id="XP_021567880.1">
    <property type="nucleotide sequence ID" value="XM_021712205.1"/>
</dbReference>
<dbReference type="GO" id="GO:0005516">
    <property type="term" value="F:calmodulin binding"/>
    <property type="evidence" value="ECO:0007669"/>
    <property type="project" value="TreeGrafter"/>
</dbReference>
<dbReference type="PANTHER" id="PTHR21633:SF14">
    <property type="entry name" value="IQ DOMAIN-CONTAINING PROTEIN F1"/>
    <property type="match status" value="1"/>
</dbReference>
<reference evidence="4" key="1">
    <citation type="submission" date="2025-08" db="UniProtKB">
        <authorList>
            <consortium name="RefSeq"/>
        </authorList>
    </citation>
    <scope>IDENTIFICATION</scope>
</reference>
<dbReference type="SMART" id="SM00015">
    <property type="entry name" value="IQ"/>
    <property type="match status" value="3"/>
</dbReference>
<feature type="region of interest" description="Disordered" evidence="2">
    <location>
        <begin position="1"/>
        <end position="117"/>
    </location>
</feature>
<dbReference type="Proteomes" id="UP000189704">
    <property type="component" value="Unplaced"/>
</dbReference>
<dbReference type="InterPro" id="IPR039887">
    <property type="entry name" value="IQCF"/>
</dbReference>
<name>A0A3Q0E0V5_CARSF</name>
<dbReference type="PANTHER" id="PTHR21633">
    <property type="entry name" value="IQ MOTIF CONTAINING F"/>
    <property type="match status" value="1"/>
</dbReference>
<feature type="compositionally biased region" description="Polar residues" evidence="2">
    <location>
        <begin position="108"/>
        <end position="117"/>
    </location>
</feature>
<dbReference type="CTD" id="132141"/>
<dbReference type="PROSITE" id="PS50096">
    <property type="entry name" value="IQ"/>
    <property type="match status" value="2"/>
</dbReference>
<dbReference type="KEGG" id="csyr:103260153"/>
<dbReference type="GeneID" id="103260153"/>
<keyword evidence="3" id="KW-1185">Reference proteome</keyword>
<dbReference type="AlphaFoldDB" id="A0A3Q0E0V5"/>
<gene>
    <name evidence="4" type="primary">IQCF1</name>
</gene>
<dbReference type="FunFam" id="1.20.5.190:FF:000014">
    <property type="entry name" value="IQ motif containing F5"/>
    <property type="match status" value="1"/>
</dbReference>
<protein>
    <submittedName>
        <fullName evidence="4">IQ domain-containing protein F1</fullName>
    </submittedName>
</protein>